<comment type="subcellular location">
    <subcellularLocation>
        <location evidence="2">Cytoplasm</location>
    </subcellularLocation>
</comment>
<comment type="subunit">
    <text evidence="2">Interacts with the C-terminal region of Rne.</text>
</comment>
<dbReference type="GO" id="GO:0005737">
    <property type="term" value="C:cytoplasm"/>
    <property type="evidence" value="ECO:0007669"/>
    <property type="project" value="UniProtKB-SubCell"/>
</dbReference>
<name>A0A0B3YA71_9ALTE</name>
<reference evidence="4 5" key="1">
    <citation type="submission" date="2014-12" db="EMBL/GenBank/DDBJ databases">
        <title>Genome sequencing of Alteromonas marina AD001.</title>
        <authorList>
            <person name="Adrian T.G.S."/>
            <person name="Chan K.G."/>
        </authorList>
    </citation>
    <scope>NUCLEOTIDE SEQUENCE [LARGE SCALE GENOMIC DNA]</scope>
    <source>
        <strain evidence="4 5">AD001</strain>
    </source>
</reference>
<dbReference type="GO" id="GO:0060698">
    <property type="term" value="F:endoribonuclease inhibitor activity"/>
    <property type="evidence" value="ECO:0007669"/>
    <property type="project" value="UniProtKB-UniRule"/>
</dbReference>
<dbReference type="InterPro" id="IPR016716">
    <property type="entry name" value="RraB"/>
</dbReference>
<evidence type="ECO:0000313" key="4">
    <source>
        <dbReference type="EMBL" id="KHT54419.1"/>
    </source>
</evidence>
<comment type="similarity">
    <text evidence="2">Belongs to the RraB family.</text>
</comment>
<dbReference type="GO" id="GO:0019899">
    <property type="term" value="F:enzyme binding"/>
    <property type="evidence" value="ECO:0007669"/>
    <property type="project" value="UniProtKB-UniRule"/>
</dbReference>
<dbReference type="SUPFAM" id="SSF89946">
    <property type="entry name" value="Hypothetical protein VC0424"/>
    <property type="match status" value="1"/>
</dbReference>
<accession>A0A0B3YA71</accession>
<dbReference type="PIRSF" id="PIRSF018193">
    <property type="entry name" value="UCP018193"/>
    <property type="match status" value="1"/>
</dbReference>
<organism evidence="4 5">
    <name type="scientific">Alteromonas marina</name>
    <dbReference type="NCBI Taxonomy" id="203795"/>
    <lineage>
        <taxon>Bacteria</taxon>
        <taxon>Pseudomonadati</taxon>
        <taxon>Pseudomonadota</taxon>
        <taxon>Gammaproteobacteria</taxon>
        <taxon>Alteromonadales</taxon>
        <taxon>Alteromonadaceae</taxon>
        <taxon>Alteromonas/Salinimonas group</taxon>
        <taxon>Alteromonas</taxon>
    </lineage>
</organism>
<evidence type="ECO:0000313" key="5">
    <source>
        <dbReference type="Proteomes" id="UP000031197"/>
    </source>
</evidence>
<protein>
    <recommendedName>
        <fullName evidence="2">Regulator of ribonuclease activity B</fullName>
    </recommendedName>
</protein>
<evidence type="ECO:0000256" key="2">
    <source>
        <dbReference type="HAMAP-Rule" id="MF_01888"/>
    </source>
</evidence>
<dbReference type="AlphaFoldDB" id="A0A0B3YA71"/>
<comment type="function">
    <text evidence="2">Globally modulates RNA abundance by binding to RNase E (Rne) and regulating its endonucleolytic activity. Can modulate Rne action in a substrate-dependent manner by altering the composition of the degradosome.</text>
</comment>
<gene>
    <name evidence="2" type="primary">rraB</name>
    <name evidence="4" type="ORF">RJ41_07830</name>
</gene>
<dbReference type="Gene3D" id="3.30.70.970">
    <property type="entry name" value="RraB-like"/>
    <property type="match status" value="1"/>
</dbReference>
<dbReference type="InterPro" id="IPR036701">
    <property type="entry name" value="RraB-like_sf"/>
</dbReference>
<dbReference type="InterPro" id="IPR009671">
    <property type="entry name" value="RraB_dom"/>
</dbReference>
<dbReference type="RefSeq" id="WP_039219009.1">
    <property type="nucleotide sequence ID" value="NZ_JWLW01000012.1"/>
</dbReference>
<sequence>MTQFDEREEWYEFNQETIDALLEDGSQADADYTIEHHFASTDFDVLEKAAVDAFKAGFEVTDAEELMLDDGETIFCFDAVVERKLNIEKLNADSDTLLKIADKHDVTYDGWGTYFEPREEGEYEEEDHFFDD</sequence>
<dbReference type="OrthoDB" id="7065464at2"/>
<feature type="domain" description="Regulator of ribonuclease activity B" evidence="3">
    <location>
        <begin position="13"/>
        <end position="113"/>
    </location>
</feature>
<dbReference type="Pfam" id="PF06877">
    <property type="entry name" value="RraB"/>
    <property type="match status" value="1"/>
</dbReference>
<proteinExistence type="inferred from homology"/>
<dbReference type="EMBL" id="JWLW01000012">
    <property type="protein sequence ID" value="KHT54419.1"/>
    <property type="molecule type" value="Genomic_DNA"/>
</dbReference>
<dbReference type="NCBIfam" id="NF008393">
    <property type="entry name" value="PRK11191.1"/>
    <property type="match status" value="1"/>
</dbReference>
<dbReference type="HAMAP" id="MF_01888">
    <property type="entry name" value="RraB"/>
    <property type="match status" value="1"/>
</dbReference>
<evidence type="ECO:0000256" key="1">
    <source>
        <dbReference type="ARBA" id="ARBA00022490"/>
    </source>
</evidence>
<keyword evidence="5" id="KW-1185">Reference proteome</keyword>
<dbReference type="Proteomes" id="UP000031197">
    <property type="component" value="Unassembled WGS sequence"/>
</dbReference>
<comment type="caution">
    <text evidence="4">The sequence shown here is derived from an EMBL/GenBank/DDBJ whole genome shotgun (WGS) entry which is preliminary data.</text>
</comment>
<evidence type="ECO:0000259" key="3">
    <source>
        <dbReference type="Pfam" id="PF06877"/>
    </source>
</evidence>
<keyword evidence="1 2" id="KW-0963">Cytoplasm</keyword>